<dbReference type="Proteomes" id="UP001500879">
    <property type="component" value="Unassembled WGS sequence"/>
</dbReference>
<evidence type="ECO:0000256" key="1">
    <source>
        <dbReference type="SAM" id="MobiDB-lite"/>
    </source>
</evidence>
<feature type="region of interest" description="Disordered" evidence="1">
    <location>
        <begin position="39"/>
        <end position="61"/>
    </location>
</feature>
<feature type="compositionally biased region" description="Basic residues" evidence="1">
    <location>
        <begin position="52"/>
        <end position="61"/>
    </location>
</feature>
<name>A0ABP3IT84_9ACTN</name>
<keyword evidence="3" id="KW-1185">Reference proteome</keyword>
<evidence type="ECO:0000313" key="2">
    <source>
        <dbReference type="EMBL" id="GAA0424323.1"/>
    </source>
</evidence>
<comment type="caution">
    <text evidence="2">The sequence shown here is derived from an EMBL/GenBank/DDBJ whole genome shotgun (WGS) entry which is preliminary data.</text>
</comment>
<evidence type="ECO:0000313" key="3">
    <source>
        <dbReference type="Proteomes" id="UP001500879"/>
    </source>
</evidence>
<proteinExistence type="predicted"/>
<feature type="region of interest" description="Disordered" evidence="1">
    <location>
        <begin position="1"/>
        <end position="21"/>
    </location>
</feature>
<reference evidence="3" key="1">
    <citation type="journal article" date="2019" name="Int. J. Syst. Evol. Microbiol.">
        <title>The Global Catalogue of Microorganisms (GCM) 10K type strain sequencing project: providing services to taxonomists for standard genome sequencing and annotation.</title>
        <authorList>
            <consortium name="The Broad Institute Genomics Platform"/>
            <consortium name="The Broad Institute Genome Sequencing Center for Infectious Disease"/>
            <person name="Wu L."/>
            <person name="Ma J."/>
        </authorList>
    </citation>
    <scope>NUCLEOTIDE SEQUENCE [LARGE SCALE GENOMIC DNA]</scope>
    <source>
        <strain evidence="3">JCM 4788</strain>
    </source>
</reference>
<organism evidence="2 3">
    <name type="scientific">Streptomyces luteireticuli</name>
    <dbReference type="NCBI Taxonomy" id="173858"/>
    <lineage>
        <taxon>Bacteria</taxon>
        <taxon>Bacillati</taxon>
        <taxon>Actinomycetota</taxon>
        <taxon>Actinomycetes</taxon>
        <taxon>Kitasatosporales</taxon>
        <taxon>Streptomycetaceae</taxon>
        <taxon>Streptomyces</taxon>
    </lineage>
</organism>
<gene>
    <name evidence="2" type="ORF">GCM10010357_52250</name>
</gene>
<accession>A0ABP3IT84</accession>
<dbReference type="EMBL" id="BAAABX010000056">
    <property type="protein sequence ID" value="GAA0424323.1"/>
    <property type="molecule type" value="Genomic_DNA"/>
</dbReference>
<sequence>MLPTMNEHGCPPEHHRTTVDPGGVVQEESCIRCGYTITYGPALAHPGDTPDRRRHGPDRKG</sequence>
<protein>
    <submittedName>
        <fullName evidence="2">Uncharacterized protein</fullName>
    </submittedName>
</protein>